<dbReference type="EMBL" id="KQ484432">
    <property type="protein sequence ID" value="KYP35165.1"/>
    <property type="molecule type" value="Genomic_DNA"/>
</dbReference>
<dbReference type="Proteomes" id="UP000075243">
    <property type="component" value="Unassembled WGS sequence"/>
</dbReference>
<keyword evidence="2" id="KW-1185">Reference proteome</keyword>
<evidence type="ECO:0000313" key="1">
    <source>
        <dbReference type="EMBL" id="KYP35165.1"/>
    </source>
</evidence>
<accession>A0A151QY77</accession>
<dbReference type="AlphaFoldDB" id="A0A151QY77"/>
<feature type="non-terminal residue" evidence="1">
    <location>
        <position position="1"/>
    </location>
</feature>
<name>A0A151QY77_CAJCA</name>
<evidence type="ECO:0008006" key="3">
    <source>
        <dbReference type="Google" id="ProtNLM"/>
    </source>
</evidence>
<protein>
    <recommendedName>
        <fullName evidence="3">CCHC-type domain-containing protein</fullName>
    </recommendedName>
</protein>
<sequence length="160" mass="18470">WVIKKWGGQHTCINAILSQDHNKLDSEFICSCILGMVREDASMSISLIQERLSGQFNYKVSYRKAYVDATYSNAYIKEAYSGKWYPHGNDDNIRPTNGPHIVPDQSMLRGKGRPKSMRIRNEMDWTESQRRQRCGHCRVEGHNRTNCPQLASNIINDLNH</sequence>
<organism evidence="1 2">
    <name type="scientific">Cajanus cajan</name>
    <name type="common">Pigeon pea</name>
    <name type="synonym">Cajanus indicus</name>
    <dbReference type="NCBI Taxonomy" id="3821"/>
    <lineage>
        <taxon>Eukaryota</taxon>
        <taxon>Viridiplantae</taxon>
        <taxon>Streptophyta</taxon>
        <taxon>Embryophyta</taxon>
        <taxon>Tracheophyta</taxon>
        <taxon>Spermatophyta</taxon>
        <taxon>Magnoliopsida</taxon>
        <taxon>eudicotyledons</taxon>
        <taxon>Gunneridae</taxon>
        <taxon>Pentapetalae</taxon>
        <taxon>rosids</taxon>
        <taxon>fabids</taxon>
        <taxon>Fabales</taxon>
        <taxon>Fabaceae</taxon>
        <taxon>Papilionoideae</taxon>
        <taxon>50 kb inversion clade</taxon>
        <taxon>NPAAA clade</taxon>
        <taxon>indigoferoid/millettioid clade</taxon>
        <taxon>Phaseoleae</taxon>
        <taxon>Cajanus</taxon>
    </lineage>
</organism>
<dbReference type="Gramene" id="C.cajan_41050.t">
    <property type="protein sequence ID" value="C.cajan_41050.t"/>
    <property type="gene ID" value="C.cajan_41050"/>
</dbReference>
<proteinExistence type="predicted"/>
<gene>
    <name evidence="1" type="ORF">KK1_043807</name>
</gene>
<reference evidence="1" key="1">
    <citation type="journal article" date="2012" name="Nat. Biotechnol.">
        <title>Draft genome sequence of pigeonpea (Cajanus cajan), an orphan legume crop of resource-poor farmers.</title>
        <authorList>
            <person name="Varshney R.K."/>
            <person name="Chen W."/>
            <person name="Li Y."/>
            <person name="Bharti A.K."/>
            <person name="Saxena R.K."/>
            <person name="Schlueter J.A."/>
            <person name="Donoghue M.T."/>
            <person name="Azam S."/>
            <person name="Fan G."/>
            <person name="Whaley A.M."/>
            <person name="Farmer A.D."/>
            <person name="Sheridan J."/>
            <person name="Iwata A."/>
            <person name="Tuteja R."/>
            <person name="Penmetsa R.V."/>
            <person name="Wu W."/>
            <person name="Upadhyaya H.D."/>
            <person name="Yang S.P."/>
            <person name="Shah T."/>
            <person name="Saxena K.B."/>
            <person name="Michael T."/>
            <person name="McCombie W.R."/>
            <person name="Yang B."/>
            <person name="Zhang G."/>
            <person name="Yang H."/>
            <person name="Wang J."/>
            <person name="Spillane C."/>
            <person name="Cook D.R."/>
            <person name="May G.D."/>
            <person name="Xu X."/>
            <person name="Jackson S.A."/>
        </authorList>
    </citation>
    <scope>NUCLEOTIDE SEQUENCE [LARGE SCALE GENOMIC DNA]</scope>
</reference>
<evidence type="ECO:0000313" key="2">
    <source>
        <dbReference type="Proteomes" id="UP000075243"/>
    </source>
</evidence>